<dbReference type="PANTHER" id="PTHR12993">
    <property type="entry name" value="N-ACETYLGLUCOSAMINYL-PHOSPHATIDYLINOSITOL DE-N-ACETYLASE-RELATED"/>
    <property type="match status" value="1"/>
</dbReference>
<sequence>MADKLLVVAHPDDELLFGGGELIKESGWKVICVTNGGNVQRAKEFTHVMNIVKAEHEIWDFPDEWKGDFDRKLLSRKLKKILDENKFTKIVTHNLKGEYGHTQHIALSQVLHDLVKENLYVFGFGDQKLSPDIYRKKLALLHHYSLFKLQKDYFLTLRELKYEQIHKVY</sequence>
<dbReference type="EMBL" id="QWVT01000023">
    <property type="protein sequence ID" value="RID84169.1"/>
    <property type="molecule type" value="Genomic_DNA"/>
</dbReference>
<keyword evidence="3" id="KW-1185">Reference proteome</keyword>
<dbReference type="Pfam" id="PF02585">
    <property type="entry name" value="PIG-L"/>
    <property type="match status" value="1"/>
</dbReference>
<dbReference type="InterPro" id="IPR024078">
    <property type="entry name" value="LmbE-like_dom_sf"/>
</dbReference>
<dbReference type="InterPro" id="IPR003737">
    <property type="entry name" value="GlcNAc_PI_deacetylase-related"/>
</dbReference>
<dbReference type="PANTHER" id="PTHR12993:SF11">
    <property type="entry name" value="N-ACETYLGLUCOSAMINYL-PHOSPHATIDYLINOSITOL DE-N-ACETYLASE"/>
    <property type="match status" value="1"/>
</dbReference>
<name>A0A398B2L6_9BACI</name>
<dbReference type="Gene3D" id="3.40.50.10320">
    <property type="entry name" value="LmbE-like"/>
    <property type="match status" value="1"/>
</dbReference>
<dbReference type="AlphaFoldDB" id="A0A398B2L6"/>
<dbReference type="GO" id="GO:0016811">
    <property type="term" value="F:hydrolase activity, acting on carbon-nitrogen (but not peptide) bonds, in linear amides"/>
    <property type="evidence" value="ECO:0007669"/>
    <property type="project" value="TreeGrafter"/>
</dbReference>
<proteinExistence type="predicted"/>
<accession>A0A398B2L6</accession>
<evidence type="ECO:0000313" key="2">
    <source>
        <dbReference type="EMBL" id="RID84169.1"/>
    </source>
</evidence>
<dbReference type="RefSeq" id="WP_119113437.1">
    <property type="nucleotide sequence ID" value="NZ_CBCSEO010000010.1"/>
</dbReference>
<dbReference type="OrthoDB" id="9790023at2"/>
<organism evidence="2 3">
    <name type="scientific">Mesobacillus zeae</name>
    <dbReference type="NCBI Taxonomy" id="1917180"/>
    <lineage>
        <taxon>Bacteria</taxon>
        <taxon>Bacillati</taxon>
        <taxon>Bacillota</taxon>
        <taxon>Bacilli</taxon>
        <taxon>Bacillales</taxon>
        <taxon>Bacillaceae</taxon>
        <taxon>Mesobacillus</taxon>
    </lineage>
</organism>
<reference evidence="2 3" key="1">
    <citation type="submission" date="2018-08" db="EMBL/GenBank/DDBJ databases">
        <title>Bacillus jemisoniae sp. nov., Bacillus chryseoplanitiae sp. nov., Bacillus resnikiae sp. nov., and Bacillus frankliniae sp. nov., isolated from Viking spacecraft and associated surfaces.</title>
        <authorList>
            <person name="Seuylemezian A."/>
            <person name="Vaishampayan P."/>
        </authorList>
    </citation>
    <scope>NUCLEOTIDE SEQUENCE [LARGE SCALE GENOMIC DNA]</scope>
    <source>
        <strain evidence="2 3">JJ-247</strain>
    </source>
</reference>
<evidence type="ECO:0000313" key="3">
    <source>
        <dbReference type="Proteomes" id="UP000265816"/>
    </source>
</evidence>
<dbReference type="Proteomes" id="UP000265816">
    <property type="component" value="Unassembled WGS sequence"/>
</dbReference>
<protein>
    <submittedName>
        <fullName evidence="2">PIG-L family deacetylase</fullName>
    </submittedName>
</protein>
<gene>
    <name evidence="2" type="ORF">D1970_13705</name>
</gene>
<dbReference type="SUPFAM" id="SSF102588">
    <property type="entry name" value="LmbE-like"/>
    <property type="match status" value="1"/>
</dbReference>
<comment type="caution">
    <text evidence="2">The sequence shown here is derived from an EMBL/GenBank/DDBJ whole genome shotgun (WGS) entry which is preliminary data.</text>
</comment>
<comment type="cofactor">
    <cofactor evidence="1">
        <name>Zn(2+)</name>
        <dbReference type="ChEBI" id="CHEBI:29105"/>
    </cofactor>
</comment>
<evidence type="ECO:0000256" key="1">
    <source>
        <dbReference type="ARBA" id="ARBA00001947"/>
    </source>
</evidence>